<dbReference type="Proteomes" id="UP001315860">
    <property type="component" value="Chromosome"/>
</dbReference>
<name>A0ABY5KDZ1_9ACTN</name>
<evidence type="ECO:0000313" key="1">
    <source>
        <dbReference type="EMBL" id="UUI68248.1"/>
    </source>
</evidence>
<proteinExistence type="predicted"/>
<dbReference type="EMBL" id="CP101990">
    <property type="protein sequence ID" value="UUI68248.1"/>
    <property type="molecule type" value="Genomic_DNA"/>
</dbReference>
<evidence type="ECO:0000313" key="2">
    <source>
        <dbReference type="Proteomes" id="UP001315860"/>
    </source>
</evidence>
<protein>
    <submittedName>
        <fullName evidence="1">Uncharacterized protein</fullName>
    </submittedName>
</protein>
<keyword evidence="2" id="KW-1185">Reference proteome</keyword>
<sequence>MAEHGPEPQKAADVAEVMGRTSQNLAPTRAELINMGLLYTPEHGYAAFTVPHFDKFILRAIAELVVPPLRRRRS</sequence>
<organism evidence="1 2">
    <name type="scientific">Aeromicrobium duanguangcaii</name>
    <dbReference type="NCBI Taxonomy" id="2968086"/>
    <lineage>
        <taxon>Bacteria</taxon>
        <taxon>Bacillati</taxon>
        <taxon>Actinomycetota</taxon>
        <taxon>Actinomycetes</taxon>
        <taxon>Propionibacteriales</taxon>
        <taxon>Nocardioidaceae</taxon>
        <taxon>Aeromicrobium</taxon>
    </lineage>
</organism>
<gene>
    <name evidence="1" type="ORF">NP095_13700</name>
</gene>
<dbReference type="RefSeq" id="WP_232419137.1">
    <property type="nucleotide sequence ID" value="NZ_CP101990.1"/>
</dbReference>
<reference evidence="1 2" key="1">
    <citation type="submission" date="2022-07" db="EMBL/GenBank/DDBJ databases">
        <title>Novel species in genus Aeromicrobium.</title>
        <authorList>
            <person name="Ye L."/>
        </authorList>
    </citation>
    <scope>NUCLEOTIDE SEQUENCE [LARGE SCALE GENOMIC DNA]</scope>
    <source>
        <strain evidence="2">zg-Y50</strain>
    </source>
</reference>
<accession>A0ABY5KDZ1</accession>